<dbReference type="GO" id="GO:0006518">
    <property type="term" value="P:peptide metabolic process"/>
    <property type="evidence" value="ECO:0007669"/>
    <property type="project" value="TreeGrafter"/>
</dbReference>
<feature type="transmembrane region" description="Helical" evidence="11">
    <location>
        <begin position="700"/>
        <end position="725"/>
    </location>
</feature>
<comment type="similarity">
    <text evidence="2 10">Belongs to the peptidase M3 family.</text>
</comment>
<dbReference type="InterPro" id="IPR045090">
    <property type="entry name" value="Pept_M3A_M3B"/>
</dbReference>
<comment type="subcellular location">
    <subcellularLocation>
        <location evidence="1">Mitochondrion</location>
    </subcellularLocation>
</comment>
<evidence type="ECO:0000256" key="8">
    <source>
        <dbReference type="ARBA" id="ARBA00023049"/>
    </source>
</evidence>
<dbReference type="GO" id="GO:0046872">
    <property type="term" value="F:metal ion binding"/>
    <property type="evidence" value="ECO:0007669"/>
    <property type="project" value="UniProtKB-UniRule"/>
</dbReference>
<dbReference type="Gene3D" id="3.40.390.10">
    <property type="entry name" value="Collagenase (Catalytic Domain)"/>
    <property type="match status" value="1"/>
</dbReference>
<dbReference type="AlphaFoldDB" id="A0A9P0BGH3"/>
<keyword evidence="11" id="KW-0812">Transmembrane</keyword>
<organism evidence="13 14">
    <name type="scientific">Brassicogethes aeneus</name>
    <name type="common">Rape pollen beetle</name>
    <name type="synonym">Meligethes aeneus</name>
    <dbReference type="NCBI Taxonomy" id="1431903"/>
    <lineage>
        <taxon>Eukaryota</taxon>
        <taxon>Metazoa</taxon>
        <taxon>Ecdysozoa</taxon>
        <taxon>Arthropoda</taxon>
        <taxon>Hexapoda</taxon>
        <taxon>Insecta</taxon>
        <taxon>Pterygota</taxon>
        <taxon>Neoptera</taxon>
        <taxon>Endopterygota</taxon>
        <taxon>Coleoptera</taxon>
        <taxon>Polyphaga</taxon>
        <taxon>Cucujiformia</taxon>
        <taxon>Nitidulidae</taxon>
        <taxon>Meligethinae</taxon>
        <taxon>Brassicogethes</taxon>
    </lineage>
</organism>
<sequence length="728" mass="84252">MIWRLVQKQLRCVNKACKRKFSLWSPLAESFNTRPNQKFNYNKKQVGLFGVPQLTNFTGFYELRDDCIKHSEKLINEALSHRRKRKMVQIFDELSDTLCKVADLAEFIRISHPRDEYCQAAEEASLAVSGVVEKLNTNLELYKALKKAVFKGDIVKCTDTDNYVGELFMFDFEQCGIHLPEMERNRIVELNDIILNLGQQFVSGSSLPRVVKKTQLPNGLKNIFTSDGDDVYVSGLYTDSVNPVAREVAYRIFLHPDPDQEIILKHLLQARDELAKIAGFSTYSQRALRGSTLDEPQHVTTFLDNLTKDLWNEAIKDFQAMDAMKKKENPGASQIQAWDVPYYTQKAKRDLFRVTDKEFSPYFSLGGCMEGLSMLFKNLFGIELVNTETAPGECWYPDVYKLSVIHETEGLLGYIYCDFYERTGKPKQDCHFTIRGGRSLPDQTYQLPIVVLMLNLPVPRWSSPSLLTPNMVDNLFHEMGHAMHSMLARTEYQHVTGTRCSTDFAEVPSVLMEYFASDMRVLKKFARHFQTQEPMPDEMLQRLCASKHLYTASETQLQIFYAALDQVYHGEHPMKGSTTDVLAKTQQRYYSLPYVLNTTWQLRFSHLVGYGAKYYSYLVSRALAYWIWQTYFEKDPFDRSKGEIYRRECLAHGGGKNPKYLIADFLKFEPTPDKLSEALTQEVLSHQKLVDQVTKSKNKYFFPILYINSLCIYVFKLYISLCLYYQLL</sequence>
<dbReference type="PANTHER" id="PTHR11804:SF79">
    <property type="entry name" value="MITOCHONDRIAL INTERMEDIATE PEPTIDASE"/>
    <property type="match status" value="1"/>
</dbReference>
<dbReference type="GO" id="GO:0006627">
    <property type="term" value="P:protein processing involved in protein targeting to mitochondrion"/>
    <property type="evidence" value="ECO:0007669"/>
    <property type="project" value="TreeGrafter"/>
</dbReference>
<gene>
    <name evidence="13" type="ORF">MELIAE_LOCUS11708</name>
</gene>
<evidence type="ECO:0000256" key="5">
    <source>
        <dbReference type="ARBA" id="ARBA00022801"/>
    </source>
</evidence>
<dbReference type="OrthoDB" id="17530at2759"/>
<evidence type="ECO:0000259" key="12">
    <source>
        <dbReference type="Pfam" id="PF01432"/>
    </source>
</evidence>
<keyword evidence="6 10" id="KW-0862">Zinc</keyword>
<dbReference type="Proteomes" id="UP001154078">
    <property type="component" value="Chromosome 8"/>
</dbReference>
<dbReference type="InterPro" id="IPR024077">
    <property type="entry name" value="Neurolysin/TOP_dom2"/>
</dbReference>
<dbReference type="InterPro" id="IPR033851">
    <property type="entry name" value="M3A_MIP"/>
</dbReference>
<evidence type="ECO:0000256" key="9">
    <source>
        <dbReference type="ARBA" id="ARBA00023128"/>
    </source>
</evidence>
<comment type="cofactor">
    <cofactor evidence="10">
        <name>Zn(2+)</name>
        <dbReference type="ChEBI" id="CHEBI:29105"/>
    </cofactor>
    <text evidence="10">Binds 1 zinc ion.</text>
</comment>
<evidence type="ECO:0000256" key="7">
    <source>
        <dbReference type="ARBA" id="ARBA00022946"/>
    </source>
</evidence>
<proteinExistence type="inferred from homology"/>
<protein>
    <recommendedName>
        <fullName evidence="12">Peptidase M3A/M3B catalytic domain-containing protein</fullName>
    </recommendedName>
</protein>
<dbReference type="InterPro" id="IPR024079">
    <property type="entry name" value="MetalloPept_cat_dom_sf"/>
</dbReference>
<accession>A0A9P0BGH3</accession>
<evidence type="ECO:0000256" key="1">
    <source>
        <dbReference type="ARBA" id="ARBA00004173"/>
    </source>
</evidence>
<keyword evidence="14" id="KW-1185">Reference proteome</keyword>
<keyword evidence="5 10" id="KW-0378">Hydrolase</keyword>
<evidence type="ECO:0000256" key="2">
    <source>
        <dbReference type="ARBA" id="ARBA00006040"/>
    </source>
</evidence>
<dbReference type="GO" id="GO:0005739">
    <property type="term" value="C:mitochondrion"/>
    <property type="evidence" value="ECO:0007669"/>
    <property type="project" value="UniProtKB-SubCell"/>
</dbReference>
<feature type="domain" description="Peptidase M3A/M3B catalytic" evidence="12">
    <location>
        <begin position="237"/>
        <end position="679"/>
    </location>
</feature>
<evidence type="ECO:0000313" key="14">
    <source>
        <dbReference type="Proteomes" id="UP001154078"/>
    </source>
</evidence>
<keyword evidence="7" id="KW-0809">Transit peptide</keyword>
<evidence type="ECO:0000256" key="10">
    <source>
        <dbReference type="RuleBase" id="RU003435"/>
    </source>
</evidence>
<keyword evidence="11" id="KW-0472">Membrane</keyword>
<name>A0A9P0BGH3_BRAAE</name>
<dbReference type="FunFam" id="3.40.390.10:FF:000013">
    <property type="entry name" value="Mitochondrial intermediate peptidase"/>
    <property type="match status" value="1"/>
</dbReference>
<dbReference type="SUPFAM" id="SSF55486">
    <property type="entry name" value="Metalloproteases ('zincins'), catalytic domain"/>
    <property type="match status" value="1"/>
</dbReference>
<keyword evidence="9" id="KW-0496">Mitochondrion</keyword>
<keyword evidence="11" id="KW-1133">Transmembrane helix</keyword>
<evidence type="ECO:0000256" key="6">
    <source>
        <dbReference type="ARBA" id="ARBA00022833"/>
    </source>
</evidence>
<dbReference type="PANTHER" id="PTHR11804">
    <property type="entry name" value="PROTEASE M3 THIMET OLIGOPEPTIDASE-RELATED"/>
    <property type="match status" value="1"/>
</dbReference>
<dbReference type="Pfam" id="PF01432">
    <property type="entry name" value="Peptidase_M3"/>
    <property type="match status" value="1"/>
</dbReference>
<keyword evidence="8 10" id="KW-0482">Metalloprotease</keyword>
<evidence type="ECO:0000256" key="4">
    <source>
        <dbReference type="ARBA" id="ARBA00022723"/>
    </source>
</evidence>
<keyword evidence="3 10" id="KW-0645">Protease</keyword>
<dbReference type="InterPro" id="IPR001567">
    <property type="entry name" value="Pept_M3A_M3B_dom"/>
</dbReference>
<dbReference type="EMBL" id="OV121139">
    <property type="protein sequence ID" value="CAH0562657.1"/>
    <property type="molecule type" value="Genomic_DNA"/>
</dbReference>
<dbReference type="CDD" id="cd06457">
    <property type="entry name" value="M3A_MIP"/>
    <property type="match status" value="1"/>
</dbReference>
<reference evidence="13" key="1">
    <citation type="submission" date="2021-12" db="EMBL/GenBank/DDBJ databases">
        <authorList>
            <person name="King R."/>
        </authorList>
    </citation>
    <scope>NUCLEOTIDE SEQUENCE</scope>
</reference>
<dbReference type="Gene3D" id="1.10.1370.10">
    <property type="entry name" value="Neurolysin, domain 3"/>
    <property type="match status" value="1"/>
</dbReference>
<evidence type="ECO:0000313" key="13">
    <source>
        <dbReference type="EMBL" id="CAH0562657.1"/>
    </source>
</evidence>
<keyword evidence="4 10" id="KW-0479">Metal-binding</keyword>
<evidence type="ECO:0000256" key="3">
    <source>
        <dbReference type="ARBA" id="ARBA00022670"/>
    </source>
</evidence>
<dbReference type="GO" id="GO:0004222">
    <property type="term" value="F:metalloendopeptidase activity"/>
    <property type="evidence" value="ECO:0007669"/>
    <property type="project" value="InterPro"/>
</dbReference>
<evidence type="ECO:0000256" key="11">
    <source>
        <dbReference type="SAM" id="Phobius"/>
    </source>
</evidence>